<dbReference type="GO" id="GO:0005743">
    <property type="term" value="C:mitochondrial inner membrane"/>
    <property type="evidence" value="ECO:0007669"/>
    <property type="project" value="UniProtKB-SubCell"/>
</dbReference>
<feature type="domain" description="Hydroxyproline O-arabinosyltransferase-like" evidence="18">
    <location>
        <begin position="126"/>
        <end position="434"/>
    </location>
</feature>
<reference evidence="20" key="1">
    <citation type="journal article" date="2016" name="Nat. Commun.">
        <title>The Gonium pectorale genome demonstrates co-option of cell cycle regulation during the evolution of multicellularity.</title>
        <authorList>
            <person name="Hanschen E.R."/>
            <person name="Marriage T.N."/>
            <person name="Ferris P.J."/>
            <person name="Hamaji T."/>
            <person name="Toyoda A."/>
            <person name="Fujiyama A."/>
            <person name="Neme R."/>
            <person name="Noguchi H."/>
            <person name="Minakuchi Y."/>
            <person name="Suzuki M."/>
            <person name="Kawai-Toyooka H."/>
            <person name="Smith D.R."/>
            <person name="Sparks H."/>
            <person name="Anderson J."/>
            <person name="Bakaric R."/>
            <person name="Luria V."/>
            <person name="Karger A."/>
            <person name="Kirschner M.W."/>
            <person name="Durand P.M."/>
            <person name="Michod R.E."/>
            <person name="Nozaki H."/>
            <person name="Olson B.J."/>
        </authorList>
    </citation>
    <scope>NUCLEOTIDE SEQUENCE [LARGE SCALE GENOMIC DNA]</scope>
    <source>
        <strain evidence="20">NIES-2863</strain>
    </source>
</reference>
<feature type="compositionally biased region" description="Low complexity" evidence="16">
    <location>
        <begin position="74"/>
        <end position="94"/>
    </location>
</feature>
<protein>
    <recommendedName>
        <fullName evidence="4">holocytochrome-c synthase</fullName>
        <ecNumber evidence="4">4.4.1.17</ecNumber>
    </recommendedName>
</protein>
<dbReference type="Proteomes" id="UP000075714">
    <property type="component" value="Unassembled WGS sequence"/>
</dbReference>
<keyword evidence="9" id="KW-0479">Metal-binding</keyword>
<keyword evidence="11 17" id="KW-1133">Transmembrane helix</keyword>
<evidence type="ECO:0000256" key="16">
    <source>
        <dbReference type="SAM" id="MobiDB-lite"/>
    </source>
</evidence>
<evidence type="ECO:0000256" key="15">
    <source>
        <dbReference type="ARBA" id="ARBA00023239"/>
    </source>
</evidence>
<accession>A0A150GGV0</accession>
<keyword evidence="5" id="KW-0349">Heme</keyword>
<gene>
    <name evidence="19" type="ORF">GPECTOR_23g157</name>
</gene>
<sequence length="653" mass="73493">MKGGATGKAAPRKLRFRLEHAAAFFVVAALLFFAYSVIQASFSGSSLGAGGSGHAGHLRSRNLRLGHETDAHGSDPASDSASKDPVPAANAVAPRPCPEATVKTVTETVTVTKLVYGSTVQNPRSYHVVTTAAGFANHWQARIHYYWYKKQRDACLREPACDMGGFTRVLHSGKADDLMDEVPTVVVDPLPPSVSKNTSYIVLNRPYAFMEWLNKVSIPEKYFVMCETDHLFMRPMPNLMNGESQGAALFTYIVPWNYPAVVRKFIGNVSDEEVRKVPQIGNSPTFVSVEEFRSLVPIWYNTTLEIFEDKEAHEAWNWVLEMYAYALATYRAGQHVNMKVHPNMLAHPPFDKEEVDNEGRPMYLLHLTYPCRYDKDGNMTDNSTLAVYTFDKREFGGKPPKRNLPMPPPVVHNNLVRLIVAMINEATDSIPCWDDYYETGKVTNCPVQPADGGTLNPLNNMPVLPNTPSAPGLSVQRQMSSIPMSPPDKLPPHQQPGQGYWVYPSEQMFFHAMKRKGWDPQADDMRSVVAIHNTVNERAWLEVMAWERLHCEECPQPRLKRFQGRPSDLSPKARLLNFVGFGLPFDRHDWIVDRCGKEVRYIIDFYNGAPRPGQIAPAAFFLDVRPALDSPGALWDRLRMQLSWVASGRWRDG</sequence>
<dbReference type="GO" id="GO:0004408">
    <property type="term" value="F:holocytochrome-c synthase activity"/>
    <property type="evidence" value="ECO:0007669"/>
    <property type="project" value="UniProtKB-EC"/>
</dbReference>
<dbReference type="AlphaFoldDB" id="A0A150GGV0"/>
<evidence type="ECO:0000256" key="7">
    <source>
        <dbReference type="ARBA" id="ARBA00022679"/>
    </source>
</evidence>
<evidence type="ECO:0000256" key="10">
    <source>
        <dbReference type="ARBA" id="ARBA00022792"/>
    </source>
</evidence>
<feature type="region of interest" description="Disordered" evidence="16">
    <location>
        <begin position="472"/>
        <end position="495"/>
    </location>
</feature>
<keyword evidence="7" id="KW-0808">Transferase</keyword>
<dbReference type="OrthoDB" id="10259977at2759"/>
<evidence type="ECO:0000313" key="19">
    <source>
        <dbReference type="EMBL" id="KXZ49072.1"/>
    </source>
</evidence>
<evidence type="ECO:0000256" key="6">
    <source>
        <dbReference type="ARBA" id="ARBA00022676"/>
    </source>
</evidence>
<dbReference type="InterPro" id="IPR000511">
    <property type="entry name" value="Holocyt_c/c1_synthase"/>
</dbReference>
<evidence type="ECO:0000256" key="1">
    <source>
        <dbReference type="ARBA" id="ARBA00004167"/>
    </source>
</evidence>
<evidence type="ECO:0000256" key="5">
    <source>
        <dbReference type="ARBA" id="ARBA00022617"/>
    </source>
</evidence>
<feature type="transmembrane region" description="Helical" evidence="17">
    <location>
        <begin position="21"/>
        <end position="38"/>
    </location>
</feature>
<evidence type="ECO:0000256" key="8">
    <source>
        <dbReference type="ARBA" id="ARBA00022692"/>
    </source>
</evidence>
<keyword evidence="20" id="KW-1185">Reference proteome</keyword>
<keyword evidence="14 17" id="KW-0472">Membrane</keyword>
<name>A0A150GGV0_GONPE</name>
<evidence type="ECO:0000256" key="3">
    <source>
        <dbReference type="ARBA" id="ARBA00007255"/>
    </source>
</evidence>
<proteinExistence type="inferred from homology"/>
<comment type="caution">
    <text evidence="19">The sequence shown here is derived from an EMBL/GenBank/DDBJ whole genome shotgun (WGS) entry which is preliminary data.</text>
</comment>
<evidence type="ECO:0000256" key="9">
    <source>
        <dbReference type="ARBA" id="ARBA00022723"/>
    </source>
</evidence>
<keyword evidence="6" id="KW-0328">Glycosyltransferase</keyword>
<dbReference type="InterPro" id="IPR044845">
    <property type="entry name" value="HPAT/SRGT1-like"/>
</dbReference>
<dbReference type="InterPro" id="IPR056508">
    <property type="entry name" value="HPAT-like"/>
</dbReference>
<dbReference type="EMBL" id="LSYV01000024">
    <property type="protein sequence ID" value="KXZ49072.1"/>
    <property type="molecule type" value="Genomic_DNA"/>
</dbReference>
<keyword evidence="13" id="KW-0496">Mitochondrion</keyword>
<comment type="similarity">
    <text evidence="3">Belongs to the cytochrome c-type heme lyase family.</text>
</comment>
<evidence type="ECO:0000256" key="12">
    <source>
        <dbReference type="ARBA" id="ARBA00023004"/>
    </source>
</evidence>
<keyword evidence="12" id="KW-0408">Iron</keyword>
<evidence type="ECO:0000259" key="18">
    <source>
        <dbReference type="Pfam" id="PF23452"/>
    </source>
</evidence>
<dbReference type="PANTHER" id="PTHR31485">
    <property type="entry name" value="PEPTIDYL SERINE ALPHA-GALACTOSYLTRANSFERASE"/>
    <property type="match status" value="1"/>
</dbReference>
<organism evidence="19 20">
    <name type="scientific">Gonium pectorale</name>
    <name type="common">Green alga</name>
    <dbReference type="NCBI Taxonomy" id="33097"/>
    <lineage>
        <taxon>Eukaryota</taxon>
        <taxon>Viridiplantae</taxon>
        <taxon>Chlorophyta</taxon>
        <taxon>core chlorophytes</taxon>
        <taxon>Chlorophyceae</taxon>
        <taxon>CS clade</taxon>
        <taxon>Chlamydomonadales</taxon>
        <taxon>Volvocaceae</taxon>
        <taxon>Gonium</taxon>
    </lineage>
</organism>
<evidence type="ECO:0000256" key="2">
    <source>
        <dbReference type="ARBA" id="ARBA00004273"/>
    </source>
</evidence>
<keyword evidence="8 17" id="KW-0812">Transmembrane</keyword>
<evidence type="ECO:0000313" key="20">
    <source>
        <dbReference type="Proteomes" id="UP000075714"/>
    </source>
</evidence>
<dbReference type="PROSITE" id="PS00822">
    <property type="entry name" value="CYTO_HEME_LYASE_2"/>
    <property type="match status" value="1"/>
</dbReference>
<dbReference type="STRING" id="33097.A0A150GGV0"/>
<evidence type="ECO:0000256" key="4">
    <source>
        <dbReference type="ARBA" id="ARBA00012218"/>
    </source>
</evidence>
<dbReference type="Pfam" id="PF23452">
    <property type="entry name" value="HPAT"/>
    <property type="match status" value="1"/>
</dbReference>
<evidence type="ECO:0000256" key="13">
    <source>
        <dbReference type="ARBA" id="ARBA00023128"/>
    </source>
</evidence>
<feature type="region of interest" description="Disordered" evidence="16">
    <location>
        <begin position="67"/>
        <end position="95"/>
    </location>
</feature>
<dbReference type="GO" id="GO:0046872">
    <property type="term" value="F:metal ion binding"/>
    <property type="evidence" value="ECO:0007669"/>
    <property type="project" value="UniProtKB-KW"/>
</dbReference>
<comment type="subcellular location">
    <subcellularLocation>
        <location evidence="1">Membrane</location>
        <topology evidence="1">Single-pass membrane protein</topology>
    </subcellularLocation>
    <subcellularLocation>
        <location evidence="2">Mitochondrion inner membrane</location>
    </subcellularLocation>
</comment>
<dbReference type="PANTHER" id="PTHR31485:SF4">
    <property type="entry name" value="HYDROXYPROLINE O-ARABINOSYLTRANSFERASE RDN1"/>
    <property type="match status" value="1"/>
</dbReference>
<dbReference type="EC" id="4.4.1.17" evidence="4"/>
<evidence type="ECO:0000256" key="14">
    <source>
        <dbReference type="ARBA" id="ARBA00023136"/>
    </source>
</evidence>
<dbReference type="Pfam" id="PF01265">
    <property type="entry name" value="Cyto_heme_lyase"/>
    <property type="match status" value="1"/>
</dbReference>
<dbReference type="GO" id="GO:0016757">
    <property type="term" value="F:glycosyltransferase activity"/>
    <property type="evidence" value="ECO:0007669"/>
    <property type="project" value="UniProtKB-KW"/>
</dbReference>
<evidence type="ECO:0000256" key="11">
    <source>
        <dbReference type="ARBA" id="ARBA00022989"/>
    </source>
</evidence>
<keyword evidence="10" id="KW-0999">Mitochondrion inner membrane</keyword>
<keyword evidence="15" id="KW-0456">Lyase</keyword>
<evidence type="ECO:0000256" key="17">
    <source>
        <dbReference type="SAM" id="Phobius"/>
    </source>
</evidence>